<evidence type="ECO:0000313" key="2">
    <source>
        <dbReference type="Proteomes" id="UP000827092"/>
    </source>
</evidence>
<evidence type="ECO:0000313" key="1">
    <source>
        <dbReference type="EMBL" id="KAG8156109.1"/>
    </source>
</evidence>
<protein>
    <submittedName>
        <fullName evidence="1">Uncharacterized protein</fullName>
    </submittedName>
</protein>
<comment type="caution">
    <text evidence="1">The sequence shown here is derived from an EMBL/GenBank/DDBJ whole genome shotgun (WGS) entry which is preliminary data.</text>
</comment>
<dbReference type="EMBL" id="JAFNEN010006325">
    <property type="protein sequence ID" value="KAG8156109.1"/>
    <property type="molecule type" value="Genomic_DNA"/>
</dbReference>
<name>A0AAV6TDU6_9ARAC</name>
<proteinExistence type="predicted"/>
<gene>
    <name evidence="1" type="ORF">JTE90_012060</name>
</gene>
<reference evidence="1 2" key="1">
    <citation type="journal article" date="2022" name="Nat. Ecol. Evol.">
        <title>A masculinizing supergene underlies an exaggerated male reproductive morph in a spider.</title>
        <authorList>
            <person name="Hendrickx F."/>
            <person name="De Corte Z."/>
            <person name="Sonet G."/>
            <person name="Van Belleghem S.M."/>
            <person name="Kostlbacher S."/>
            <person name="Vangestel C."/>
        </authorList>
    </citation>
    <scope>NUCLEOTIDE SEQUENCE [LARGE SCALE GENOMIC DNA]</scope>
    <source>
        <strain evidence="1">W744_W776</strain>
    </source>
</reference>
<dbReference type="AlphaFoldDB" id="A0AAV6TDU6"/>
<accession>A0AAV6TDU6</accession>
<dbReference type="Proteomes" id="UP000827092">
    <property type="component" value="Unassembled WGS sequence"/>
</dbReference>
<organism evidence="1 2">
    <name type="scientific">Oedothorax gibbosus</name>
    <dbReference type="NCBI Taxonomy" id="931172"/>
    <lineage>
        <taxon>Eukaryota</taxon>
        <taxon>Metazoa</taxon>
        <taxon>Ecdysozoa</taxon>
        <taxon>Arthropoda</taxon>
        <taxon>Chelicerata</taxon>
        <taxon>Arachnida</taxon>
        <taxon>Araneae</taxon>
        <taxon>Araneomorphae</taxon>
        <taxon>Entelegynae</taxon>
        <taxon>Araneoidea</taxon>
        <taxon>Linyphiidae</taxon>
        <taxon>Erigoninae</taxon>
        <taxon>Oedothorax</taxon>
    </lineage>
</organism>
<keyword evidence="2" id="KW-1185">Reference proteome</keyword>
<sequence length="87" mass="9365">MRSVDTYDESRDSSSSVSVVPRFRTRASVCPSCRRALRVVSPLSTPVIRSSRAVVEVQSVVPAAVVKKKNFCAAAAKVVSRASRVAK</sequence>